<dbReference type="InterPro" id="IPR046146">
    <property type="entry name" value="DUF6148"/>
</dbReference>
<accession>A0A8S5QPM7</accession>
<proteinExistence type="predicted"/>
<organism evidence="2">
    <name type="scientific">Caudovirales sp. ctkvU4</name>
    <dbReference type="NCBI Taxonomy" id="2826783"/>
    <lineage>
        <taxon>Viruses</taxon>
        <taxon>Duplodnaviria</taxon>
        <taxon>Heunggongvirae</taxon>
        <taxon>Uroviricota</taxon>
        <taxon>Caudoviricetes</taxon>
    </lineage>
</organism>
<dbReference type="EMBL" id="BK015710">
    <property type="protein sequence ID" value="DAE21223.1"/>
    <property type="molecule type" value="Genomic_DNA"/>
</dbReference>
<evidence type="ECO:0000313" key="2">
    <source>
        <dbReference type="EMBL" id="DAE21223.1"/>
    </source>
</evidence>
<sequence length="75" mass="8491">MSKYLNERLRQYLAAEKAILVSGQSYRIGNRTLTRADLSVIRAEINALKAAGATEEDIPVSDNGPRRTRRILFRD</sequence>
<feature type="region of interest" description="Disordered" evidence="1">
    <location>
        <begin position="56"/>
        <end position="75"/>
    </location>
</feature>
<dbReference type="Pfam" id="PF19645">
    <property type="entry name" value="DUF6148"/>
    <property type="match status" value="1"/>
</dbReference>
<protein>
    <submittedName>
        <fullName evidence="2">Head to tail adaptor</fullName>
    </submittedName>
</protein>
<reference evidence="2" key="1">
    <citation type="journal article" date="2021" name="Proc. Natl. Acad. Sci. U.S.A.">
        <title>A Catalog of Tens of Thousands of Viruses from Human Metagenomes Reveals Hidden Associations with Chronic Diseases.</title>
        <authorList>
            <person name="Tisza M.J."/>
            <person name="Buck C.B."/>
        </authorList>
    </citation>
    <scope>NUCLEOTIDE SEQUENCE</scope>
    <source>
        <strain evidence="2">CtkvU4</strain>
    </source>
</reference>
<evidence type="ECO:0000256" key="1">
    <source>
        <dbReference type="SAM" id="MobiDB-lite"/>
    </source>
</evidence>
<name>A0A8S5QPM7_9CAUD</name>
<feature type="compositionally biased region" description="Basic residues" evidence="1">
    <location>
        <begin position="66"/>
        <end position="75"/>
    </location>
</feature>